<dbReference type="Gene3D" id="2.40.10.330">
    <property type="match status" value="1"/>
</dbReference>
<dbReference type="InterPro" id="IPR048261">
    <property type="entry name" value="SlpA/SlyD-like_ins_sf"/>
</dbReference>
<evidence type="ECO:0000256" key="2">
    <source>
        <dbReference type="ARBA" id="ARBA00004496"/>
    </source>
</evidence>
<evidence type="ECO:0000313" key="10">
    <source>
        <dbReference type="EMBL" id="KAA6339896.1"/>
    </source>
</evidence>
<dbReference type="InterPro" id="IPR001179">
    <property type="entry name" value="PPIase_FKBP_dom"/>
</dbReference>
<comment type="subcellular location">
    <subcellularLocation>
        <location evidence="2">Cytoplasm</location>
    </subcellularLocation>
</comment>
<feature type="domain" description="PPIase FKBP-type" evidence="9">
    <location>
        <begin position="4"/>
        <end position="79"/>
    </location>
</feature>
<dbReference type="GO" id="GO:0003755">
    <property type="term" value="F:peptidyl-prolyl cis-trans isomerase activity"/>
    <property type="evidence" value="ECO:0007669"/>
    <property type="project" value="UniProtKB-KW"/>
</dbReference>
<dbReference type="InterPro" id="IPR046357">
    <property type="entry name" value="PPIase_dom_sf"/>
</dbReference>
<dbReference type="GO" id="GO:0005737">
    <property type="term" value="C:cytoplasm"/>
    <property type="evidence" value="ECO:0007669"/>
    <property type="project" value="UniProtKB-SubCell"/>
</dbReference>
<evidence type="ECO:0000256" key="3">
    <source>
        <dbReference type="ARBA" id="ARBA00006577"/>
    </source>
</evidence>
<name>A0A5J4S1C8_9ZZZZ</name>
<evidence type="ECO:0000256" key="5">
    <source>
        <dbReference type="ARBA" id="ARBA00022490"/>
    </source>
</evidence>
<keyword evidence="5" id="KW-0963">Cytoplasm</keyword>
<comment type="similarity">
    <text evidence="3">Belongs to the FKBP-type PPIase family.</text>
</comment>
<keyword evidence="8 10" id="KW-0413">Isomerase</keyword>
<dbReference type="SUPFAM" id="SSF54534">
    <property type="entry name" value="FKBP-like"/>
    <property type="match status" value="1"/>
</dbReference>
<dbReference type="GO" id="GO:0042026">
    <property type="term" value="P:protein refolding"/>
    <property type="evidence" value="ECO:0007669"/>
    <property type="project" value="UniProtKB-ARBA"/>
</dbReference>
<dbReference type="EMBL" id="SNRY01000500">
    <property type="protein sequence ID" value="KAA6339896.1"/>
    <property type="molecule type" value="Genomic_DNA"/>
</dbReference>
<dbReference type="PANTHER" id="PTHR47861">
    <property type="entry name" value="FKBP-TYPE PEPTIDYL-PROLYL CIS-TRANS ISOMERASE SLYD"/>
    <property type="match status" value="1"/>
</dbReference>
<dbReference type="PANTHER" id="PTHR47861:SF3">
    <property type="entry name" value="FKBP-TYPE PEPTIDYL-PROLYL CIS-TRANS ISOMERASE SLYD"/>
    <property type="match status" value="1"/>
</dbReference>
<protein>
    <recommendedName>
        <fullName evidence="4">peptidylprolyl isomerase</fullName>
        <ecNumber evidence="4">5.2.1.8</ecNumber>
    </recommendedName>
</protein>
<accession>A0A5J4S1C8</accession>
<evidence type="ECO:0000256" key="4">
    <source>
        <dbReference type="ARBA" id="ARBA00013194"/>
    </source>
</evidence>
<keyword evidence="7" id="KW-0143">Chaperone</keyword>
<evidence type="ECO:0000256" key="7">
    <source>
        <dbReference type="ARBA" id="ARBA00023186"/>
    </source>
</evidence>
<dbReference type="Gene3D" id="3.10.50.40">
    <property type="match status" value="1"/>
</dbReference>
<gene>
    <name evidence="10" type="ORF">EZS27_012207</name>
</gene>
<evidence type="ECO:0000256" key="1">
    <source>
        <dbReference type="ARBA" id="ARBA00000971"/>
    </source>
</evidence>
<comment type="catalytic activity">
    <reaction evidence="1">
        <text>[protein]-peptidylproline (omega=180) = [protein]-peptidylproline (omega=0)</text>
        <dbReference type="Rhea" id="RHEA:16237"/>
        <dbReference type="Rhea" id="RHEA-COMP:10747"/>
        <dbReference type="Rhea" id="RHEA-COMP:10748"/>
        <dbReference type="ChEBI" id="CHEBI:83833"/>
        <dbReference type="ChEBI" id="CHEBI:83834"/>
        <dbReference type="EC" id="5.2.1.8"/>
    </reaction>
</comment>
<keyword evidence="6" id="KW-0697">Rotamase</keyword>
<evidence type="ECO:0000259" key="9">
    <source>
        <dbReference type="Pfam" id="PF00254"/>
    </source>
</evidence>
<sequence>METENKCITVAYKLYTTEDGERELIEEATEKHPFRFVTDLGTTLDIFENQIKSLNKGDKFEFTISCANAYGEYDEEHIINLPKNIFEVDGHFDAEAFSKDKIIPLINADGQRIYGSVVEVLSDTVVMDMNHPLAGNDLTFIGKVIESHIATGKEIEETLATVNGDGCGGCHDGDCESGCGCNGCR</sequence>
<comment type="caution">
    <text evidence="10">The sequence shown here is derived from an EMBL/GenBank/DDBJ whole genome shotgun (WGS) entry which is preliminary data.</text>
</comment>
<evidence type="ECO:0000256" key="8">
    <source>
        <dbReference type="ARBA" id="ARBA00023235"/>
    </source>
</evidence>
<dbReference type="AlphaFoldDB" id="A0A5J4S1C8"/>
<proteinExistence type="inferred from homology"/>
<dbReference type="EC" id="5.2.1.8" evidence="4"/>
<dbReference type="Pfam" id="PF00254">
    <property type="entry name" value="FKBP_C"/>
    <property type="match status" value="1"/>
</dbReference>
<evidence type="ECO:0000256" key="6">
    <source>
        <dbReference type="ARBA" id="ARBA00023110"/>
    </source>
</evidence>
<reference evidence="10" key="1">
    <citation type="submission" date="2019-03" db="EMBL/GenBank/DDBJ databases">
        <title>Single cell metagenomics reveals metabolic interactions within the superorganism composed of flagellate Streblomastix strix and complex community of Bacteroidetes bacteria on its surface.</title>
        <authorList>
            <person name="Treitli S.C."/>
            <person name="Kolisko M."/>
            <person name="Husnik F."/>
            <person name="Keeling P."/>
            <person name="Hampl V."/>
        </authorList>
    </citation>
    <scope>NUCLEOTIDE SEQUENCE</scope>
    <source>
        <strain evidence="10">STM</strain>
    </source>
</reference>
<organism evidence="10">
    <name type="scientific">termite gut metagenome</name>
    <dbReference type="NCBI Taxonomy" id="433724"/>
    <lineage>
        <taxon>unclassified sequences</taxon>
        <taxon>metagenomes</taxon>
        <taxon>organismal metagenomes</taxon>
    </lineage>
</organism>